<organism evidence="2 3">
    <name type="scientific">Geosmithia morbida</name>
    <dbReference type="NCBI Taxonomy" id="1094350"/>
    <lineage>
        <taxon>Eukaryota</taxon>
        <taxon>Fungi</taxon>
        <taxon>Dikarya</taxon>
        <taxon>Ascomycota</taxon>
        <taxon>Pezizomycotina</taxon>
        <taxon>Sordariomycetes</taxon>
        <taxon>Hypocreomycetidae</taxon>
        <taxon>Hypocreales</taxon>
        <taxon>Bionectriaceae</taxon>
        <taxon>Geosmithia</taxon>
    </lineage>
</organism>
<keyword evidence="1" id="KW-0812">Transmembrane</keyword>
<name>A0A9P5CZC0_9HYPO</name>
<dbReference type="GeneID" id="55968050"/>
<evidence type="ECO:0000313" key="3">
    <source>
        <dbReference type="Proteomes" id="UP000749293"/>
    </source>
</evidence>
<accession>A0A9P5CZC0</accession>
<feature type="transmembrane region" description="Helical" evidence="1">
    <location>
        <begin position="141"/>
        <end position="160"/>
    </location>
</feature>
<dbReference type="RefSeq" id="XP_035320065.1">
    <property type="nucleotide sequence ID" value="XM_035463801.1"/>
</dbReference>
<evidence type="ECO:0000313" key="2">
    <source>
        <dbReference type="EMBL" id="KAF4121413.1"/>
    </source>
</evidence>
<feature type="non-terminal residue" evidence="2">
    <location>
        <position position="1"/>
    </location>
</feature>
<dbReference type="OrthoDB" id="5322539at2759"/>
<dbReference type="EMBL" id="JAANYQ010000012">
    <property type="protein sequence ID" value="KAF4121413.1"/>
    <property type="molecule type" value="Genomic_DNA"/>
</dbReference>
<evidence type="ECO:0000256" key="1">
    <source>
        <dbReference type="SAM" id="Phobius"/>
    </source>
</evidence>
<gene>
    <name evidence="2" type="ORF">GMORB2_1820</name>
</gene>
<keyword evidence="1" id="KW-0472">Membrane</keyword>
<proteinExistence type="predicted"/>
<dbReference type="AlphaFoldDB" id="A0A9P5CZC0"/>
<feature type="transmembrane region" description="Helical" evidence="1">
    <location>
        <begin position="488"/>
        <end position="510"/>
    </location>
</feature>
<feature type="transmembrane region" description="Helical" evidence="1">
    <location>
        <begin position="34"/>
        <end position="58"/>
    </location>
</feature>
<comment type="caution">
    <text evidence="2">The sequence shown here is derived from an EMBL/GenBank/DDBJ whole genome shotgun (WGS) entry which is preliminary data.</text>
</comment>
<protein>
    <submittedName>
        <fullName evidence="2">Uncharacterized protein</fullName>
    </submittedName>
</protein>
<keyword evidence="1" id="KW-1133">Transmembrane helix</keyword>
<feature type="transmembrane region" description="Helical" evidence="1">
    <location>
        <begin position="78"/>
        <end position="103"/>
    </location>
</feature>
<reference evidence="2" key="1">
    <citation type="submission" date="2020-03" db="EMBL/GenBank/DDBJ databases">
        <title>Site-based positive gene gene selection in Geosmithia morbida across the United States reveals a broad range of putative effectors and factors for local host and environmental adapation.</title>
        <authorList>
            <person name="Onufrak A."/>
            <person name="Murdoch R.W."/>
            <person name="Gazis R."/>
            <person name="Huff M."/>
            <person name="Staton M."/>
            <person name="Klingeman W."/>
            <person name="Hadziabdic D."/>
        </authorList>
    </citation>
    <scope>NUCLEOTIDE SEQUENCE</scope>
    <source>
        <strain evidence="2">1262</strain>
    </source>
</reference>
<dbReference type="Proteomes" id="UP000749293">
    <property type="component" value="Unassembled WGS sequence"/>
</dbReference>
<sequence length="571" mass="63986">ATDEDVELQEGPNTPMEFLAKPEPRRGHKAWKTLVPIIVFWTLAVAFFAGHVAFFQALHNRPIVETIGQSLQSAISNFFPLFVDVCLVGCLGIACNQILWSLLRKRAFPAQLIDQLVHIHGSPWELIYPSIIRQLLRIKRVAIVTLLCAGIPFALVFPPGSVTTDFRNQLRQTMYDVNTMNISDYGNGSLHEFIEHSFYDLASDIYYDLDGVRPRLKGMASQVLASGKPVDFSAPCGNACAYNMSLDGPLFDCKDSDFKPEKPRYQVSDCDFTYRGGDGPEDNSSSLFGTYSIGSRDFMVSWYPAPSECNRTTIRSLACTMKLATYNLRIDYSENLRSIETTVDNVRDTWTPDYPMLMEFWNGFYNLQGEPSNDSADYDLRVEFSRSQTLAVREAAVLALTGIARPLSDAGEAQLFEGNASQVLSSPYIDFDDDITNPRLDISADRLQDYMRDLVISTISLNSSVYQGGVDVMVGTDVYLFNEKMQFYIPYALSIFVALCVNIYGIWCWWQNGSIAGNSLLQFVTATSSNRVLGRAAMEYLDGDVGAIERLNRLELKVVKGRFVSVDDEDV</sequence>
<keyword evidence="3" id="KW-1185">Reference proteome</keyword>